<evidence type="ECO:0000313" key="11">
    <source>
        <dbReference type="EMBL" id="KAK2091386.1"/>
    </source>
</evidence>
<evidence type="ECO:0000256" key="6">
    <source>
        <dbReference type="ARBA" id="ARBA00022729"/>
    </source>
</evidence>
<evidence type="ECO:0000256" key="10">
    <source>
        <dbReference type="SAM" id="MobiDB-lite"/>
    </source>
</evidence>
<name>A0ABQ9U3J5_SAGOE</name>
<keyword evidence="6 9" id="KW-0732">Signal</keyword>
<dbReference type="Pfam" id="PF05438">
    <property type="entry name" value="TRH"/>
    <property type="match status" value="1"/>
</dbReference>
<comment type="function">
    <text evidence="9">Functions as a regulator of the biosynthesis of TSH in the anterior pituitary gland and as a neurotransmitter/ neuromodulator in the central and peripheral nervous systems.</text>
</comment>
<feature type="compositionally biased region" description="Basic and acidic residues" evidence="10">
    <location>
        <begin position="158"/>
        <end position="168"/>
    </location>
</feature>
<keyword evidence="7" id="KW-0677">Repeat</keyword>
<organism evidence="11 12">
    <name type="scientific">Saguinus oedipus</name>
    <name type="common">Cotton-top tamarin</name>
    <name type="synonym">Oedipomidas oedipus</name>
    <dbReference type="NCBI Taxonomy" id="9490"/>
    <lineage>
        <taxon>Eukaryota</taxon>
        <taxon>Metazoa</taxon>
        <taxon>Chordata</taxon>
        <taxon>Craniata</taxon>
        <taxon>Vertebrata</taxon>
        <taxon>Euteleostomi</taxon>
        <taxon>Mammalia</taxon>
        <taxon>Eutheria</taxon>
        <taxon>Euarchontoglires</taxon>
        <taxon>Primates</taxon>
        <taxon>Haplorrhini</taxon>
        <taxon>Platyrrhini</taxon>
        <taxon>Cebidae</taxon>
        <taxon>Callitrichinae</taxon>
        <taxon>Saguinus</taxon>
    </lineage>
</organism>
<dbReference type="PANTHER" id="PTHR17530">
    <property type="entry name" value="PRO-THYROTROPIN-RELEASING HORMONE"/>
    <property type="match status" value="1"/>
</dbReference>
<feature type="compositionally biased region" description="Basic and acidic residues" evidence="10">
    <location>
        <begin position="178"/>
        <end position="187"/>
    </location>
</feature>
<evidence type="ECO:0000256" key="9">
    <source>
        <dbReference type="PIRNR" id="PIRNR001795"/>
    </source>
</evidence>
<reference evidence="11 12" key="1">
    <citation type="submission" date="2023-05" db="EMBL/GenBank/DDBJ databases">
        <title>B98-5 Cell Line De Novo Hybrid Assembly: An Optical Mapping Approach.</title>
        <authorList>
            <person name="Kananen K."/>
            <person name="Auerbach J.A."/>
            <person name="Kautto E."/>
            <person name="Blachly J.S."/>
        </authorList>
    </citation>
    <scope>NUCLEOTIDE SEQUENCE [LARGE SCALE GENOMIC DNA]</scope>
    <source>
        <strain evidence="11">B95-8</strain>
        <tissue evidence="11">Cell line</tissue>
    </source>
</reference>
<protein>
    <recommendedName>
        <fullName evidence="9">Pro-thyrotropin-releasing hormone</fullName>
    </recommendedName>
</protein>
<evidence type="ECO:0000256" key="1">
    <source>
        <dbReference type="ARBA" id="ARBA00004613"/>
    </source>
</evidence>
<evidence type="ECO:0000313" key="12">
    <source>
        <dbReference type="Proteomes" id="UP001266305"/>
    </source>
</evidence>
<keyword evidence="3 9" id="KW-0964">Secreted</keyword>
<feature type="region of interest" description="Disordered" evidence="10">
    <location>
        <begin position="63"/>
        <end position="202"/>
    </location>
</feature>
<feature type="signal peptide" evidence="9">
    <location>
        <begin position="1"/>
        <end position="24"/>
    </location>
</feature>
<evidence type="ECO:0000256" key="3">
    <source>
        <dbReference type="ARBA" id="ARBA00022525"/>
    </source>
</evidence>
<keyword evidence="5 9" id="KW-0372">Hormone</keyword>
<evidence type="ECO:0000256" key="7">
    <source>
        <dbReference type="ARBA" id="ARBA00022737"/>
    </source>
</evidence>
<comment type="similarity">
    <text evidence="2 9">Belongs to the TRH family.</text>
</comment>
<feature type="compositionally biased region" description="Acidic residues" evidence="10">
    <location>
        <begin position="91"/>
        <end position="106"/>
    </location>
</feature>
<comment type="caution">
    <text evidence="11">The sequence shown here is derived from an EMBL/GenBank/DDBJ whole genome shotgun (WGS) entry which is preliminary data.</text>
</comment>
<dbReference type="Proteomes" id="UP001266305">
    <property type="component" value="Unassembled WGS sequence"/>
</dbReference>
<dbReference type="PIRSF" id="PIRSF001795">
    <property type="entry name" value="TRH"/>
    <property type="match status" value="1"/>
</dbReference>
<sequence>MPGPRLLLALALTLNLIGVPGGRAQPEAAQQEAVTAAERPGLDDLLRQAERLLFLRENTLRLQEDQGEHSASQILQPDWLSKRQHPGKREEEEEVGVEEEEEEEEGGAVGPHKRQHPGRREDEASWSVDATQHKRQHPGRRSPWLEYAVTRRQHPGRRLADPKAQRSWEEEEEEEERKEELMPEKRQHPGKRAVGGSCEPQGACGQAVLLLGLLDDLSRSQGAEEKQQNLGRRSAWVREPLEE</sequence>
<evidence type="ECO:0000256" key="4">
    <source>
        <dbReference type="ARBA" id="ARBA00022685"/>
    </source>
</evidence>
<dbReference type="EMBL" id="JASSZA010000016">
    <property type="protein sequence ID" value="KAK2091386.1"/>
    <property type="molecule type" value="Genomic_DNA"/>
</dbReference>
<evidence type="ECO:0000256" key="2">
    <source>
        <dbReference type="ARBA" id="ARBA00010437"/>
    </source>
</evidence>
<gene>
    <name evidence="11" type="ORF">P7K49_030670</name>
</gene>
<keyword evidence="12" id="KW-1185">Reference proteome</keyword>
<dbReference type="InterPro" id="IPR008857">
    <property type="entry name" value="TRH"/>
</dbReference>
<dbReference type="PANTHER" id="PTHR17530:SF2">
    <property type="entry name" value="PRO-THYROTROPIN-RELEASING HORMONE"/>
    <property type="match status" value="1"/>
</dbReference>
<feature type="region of interest" description="Disordered" evidence="10">
    <location>
        <begin position="221"/>
        <end position="243"/>
    </location>
</feature>
<evidence type="ECO:0000256" key="5">
    <source>
        <dbReference type="ARBA" id="ARBA00022702"/>
    </source>
</evidence>
<comment type="subcellular location">
    <subcellularLocation>
        <location evidence="1">Secreted</location>
    </subcellularLocation>
</comment>
<accession>A0ABQ9U3J5</accession>
<evidence type="ECO:0000256" key="8">
    <source>
        <dbReference type="ARBA" id="ARBA00022815"/>
    </source>
</evidence>
<keyword evidence="8" id="KW-0027">Amidation</keyword>
<proteinExistence type="inferred from homology"/>
<feature type="chain" id="PRO_5045014673" description="Pro-thyrotropin-releasing hormone" evidence="9">
    <location>
        <begin position="25"/>
        <end position="243"/>
    </location>
</feature>
<keyword evidence="4" id="KW-0165">Cleavage on pair of basic residues</keyword>